<sequence>MVGLVLRLLFKIMLLLLLLLLLRLFLAIGRRRSSVAVVLAIERFVLHGRHRIALAFRRQAGRTKAHCTTTSQFRLESINFP</sequence>
<name>A0A2M3ZLE8_9DIPT</name>
<reference evidence="1" key="1">
    <citation type="submission" date="2018-01" db="EMBL/GenBank/DDBJ databases">
        <title>An insight into the sialome of Amazonian anophelines.</title>
        <authorList>
            <person name="Ribeiro J.M."/>
            <person name="Scarpassa V."/>
            <person name="Calvo E."/>
        </authorList>
    </citation>
    <scope>NUCLEOTIDE SEQUENCE</scope>
    <source>
        <tissue evidence="1">Salivary glands</tissue>
    </source>
</reference>
<accession>A0A2M3ZLE8</accession>
<proteinExistence type="predicted"/>
<protein>
    <submittedName>
        <fullName evidence="1">Uncharacterized protein</fullName>
    </submittedName>
</protein>
<dbReference type="EMBL" id="GGFM01008572">
    <property type="protein sequence ID" value="MBW29323.1"/>
    <property type="molecule type" value="Transcribed_RNA"/>
</dbReference>
<evidence type="ECO:0000313" key="1">
    <source>
        <dbReference type="EMBL" id="MBW29323.1"/>
    </source>
</evidence>
<organism evidence="1">
    <name type="scientific">Anopheles braziliensis</name>
    <dbReference type="NCBI Taxonomy" id="58242"/>
    <lineage>
        <taxon>Eukaryota</taxon>
        <taxon>Metazoa</taxon>
        <taxon>Ecdysozoa</taxon>
        <taxon>Arthropoda</taxon>
        <taxon>Hexapoda</taxon>
        <taxon>Insecta</taxon>
        <taxon>Pterygota</taxon>
        <taxon>Neoptera</taxon>
        <taxon>Endopterygota</taxon>
        <taxon>Diptera</taxon>
        <taxon>Nematocera</taxon>
        <taxon>Culicoidea</taxon>
        <taxon>Culicidae</taxon>
        <taxon>Anophelinae</taxon>
        <taxon>Anopheles</taxon>
    </lineage>
</organism>
<dbReference type="AlphaFoldDB" id="A0A2M3ZLE8"/>